<name>A0A8T9Q446_9BACT</name>
<dbReference type="KEGG" id="hcu:MUN79_21490"/>
<proteinExistence type="predicted"/>
<accession>A0A8T9Q446</accession>
<organism evidence="2 3">
    <name type="scientific">Hymenobacter cellulosilyticus</name>
    <dbReference type="NCBI Taxonomy" id="2932248"/>
    <lineage>
        <taxon>Bacteria</taxon>
        <taxon>Pseudomonadati</taxon>
        <taxon>Bacteroidota</taxon>
        <taxon>Cytophagia</taxon>
        <taxon>Cytophagales</taxon>
        <taxon>Hymenobacteraceae</taxon>
        <taxon>Hymenobacter</taxon>
    </lineage>
</organism>
<sequence>MALPRELRNPAFWLPLGLYLLYYANSHFLHWPVPPLIASYFSDLLAMPVILTLALAVQRRWVQRTPAFTLPDSWLLGPCFTCRSGLSWSCPGCRAAFSATRSMWRPMPSARCFSGSC</sequence>
<keyword evidence="1" id="KW-0812">Transmembrane</keyword>
<dbReference type="AlphaFoldDB" id="A0A8T9Q446"/>
<feature type="transmembrane region" description="Helical" evidence="1">
    <location>
        <begin position="12"/>
        <end position="31"/>
    </location>
</feature>
<reference evidence="2" key="1">
    <citation type="submission" date="2022-04" db="EMBL/GenBank/DDBJ databases">
        <title>Hymenobacter sp. isolated from the air.</title>
        <authorList>
            <person name="Won M."/>
            <person name="Lee C.-M."/>
            <person name="Woen H.-Y."/>
            <person name="Kwon S.-W."/>
        </authorList>
    </citation>
    <scope>NUCLEOTIDE SEQUENCE</scope>
    <source>
        <strain evidence="2">5116S-3</strain>
    </source>
</reference>
<evidence type="ECO:0000313" key="2">
    <source>
        <dbReference type="EMBL" id="UOQ71201.1"/>
    </source>
</evidence>
<dbReference type="Proteomes" id="UP000831796">
    <property type="component" value="Chromosome"/>
</dbReference>
<dbReference type="RefSeq" id="WP_244674609.1">
    <property type="nucleotide sequence ID" value="NZ_CP095046.1"/>
</dbReference>
<evidence type="ECO:0000313" key="3">
    <source>
        <dbReference type="Proteomes" id="UP000831796"/>
    </source>
</evidence>
<keyword evidence="1" id="KW-1133">Transmembrane helix</keyword>
<protein>
    <submittedName>
        <fullName evidence="2">Uncharacterized protein</fullName>
    </submittedName>
</protein>
<dbReference type="EMBL" id="CP095046">
    <property type="protein sequence ID" value="UOQ71201.1"/>
    <property type="molecule type" value="Genomic_DNA"/>
</dbReference>
<keyword evidence="3" id="KW-1185">Reference proteome</keyword>
<feature type="transmembrane region" description="Helical" evidence="1">
    <location>
        <begin position="37"/>
        <end position="57"/>
    </location>
</feature>
<evidence type="ECO:0000256" key="1">
    <source>
        <dbReference type="SAM" id="Phobius"/>
    </source>
</evidence>
<gene>
    <name evidence="2" type="ORF">MUN79_21490</name>
</gene>
<keyword evidence="1" id="KW-0472">Membrane</keyword>